<evidence type="ECO:0000313" key="3">
    <source>
        <dbReference type="Proteomes" id="UP000006695"/>
    </source>
</evidence>
<feature type="transmembrane region" description="Helical" evidence="1">
    <location>
        <begin position="7"/>
        <end position="28"/>
    </location>
</feature>
<protein>
    <recommendedName>
        <fullName evidence="4">DUF4239 domain-containing protein</fullName>
    </recommendedName>
</protein>
<evidence type="ECO:0000313" key="2">
    <source>
        <dbReference type="EMBL" id="ABQ25017.1"/>
    </source>
</evidence>
<dbReference type="Proteomes" id="UP000006695">
    <property type="component" value="Chromosome"/>
</dbReference>
<keyword evidence="1" id="KW-1133">Transmembrane helix</keyword>
<name>A5GBN7_GEOUR</name>
<dbReference type="OrthoDB" id="4760162at2"/>
<organism evidence="2 3">
    <name type="scientific">Geotalea uraniireducens (strain Rf4)</name>
    <name type="common">Geobacter uraniireducens</name>
    <dbReference type="NCBI Taxonomy" id="351605"/>
    <lineage>
        <taxon>Bacteria</taxon>
        <taxon>Pseudomonadati</taxon>
        <taxon>Thermodesulfobacteriota</taxon>
        <taxon>Desulfuromonadia</taxon>
        <taxon>Geobacterales</taxon>
        <taxon>Geobacteraceae</taxon>
        <taxon>Geotalea</taxon>
    </lineage>
</organism>
<keyword evidence="1" id="KW-0472">Membrane</keyword>
<feature type="transmembrane region" description="Helical" evidence="1">
    <location>
        <begin position="182"/>
        <end position="202"/>
    </location>
</feature>
<gene>
    <name evidence="2" type="ordered locus">Gura_0809</name>
</gene>
<reference evidence="2 3" key="1">
    <citation type="submission" date="2007-05" db="EMBL/GenBank/DDBJ databases">
        <title>Complete sequence of Geobacter uraniireducens Rf4.</title>
        <authorList>
            <consortium name="US DOE Joint Genome Institute"/>
            <person name="Copeland A."/>
            <person name="Lucas S."/>
            <person name="Lapidus A."/>
            <person name="Barry K."/>
            <person name="Detter J.C."/>
            <person name="Glavina del Rio T."/>
            <person name="Hammon N."/>
            <person name="Israni S."/>
            <person name="Dalin E."/>
            <person name="Tice H."/>
            <person name="Pitluck S."/>
            <person name="Chertkov O."/>
            <person name="Brettin T."/>
            <person name="Bruce D."/>
            <person name="Han C."/>
            <person name="Schmutz J."/>
            <person name="Larimer F."/>
            <person name="Land M."/>
            <person name="Hauser L."/>
            <person name="Kyrpides N."/>
            <person name="Mikhailova N."/>
            <person name="Shelobolina E."/>
            <person name="Aklujkar M."/>
            <person name="Lovley D."/>
            <person name="Richardson P."/>
        </authorList>
    </citation>
    <scope>NUCLEOTIDE SEQUENCE [LARGE SCALE GENOMIC DNA]</scope>
    <source>
        <strain evidence="2 3">Rf4</strain>
    </source>
</reference>
<keyword evidence="1" id="KW-0812">Transmembrane</keyword>
<evidence type="ECO:0008006" key="4">
    <source>
        <dbReference type="Google" id="ProtNLM"/>
    </source>
</evidence>
<feature type="transmembrane region" description="Helical" evidence="1">
    <location>
        <begin position="40"/>
        <end position="60"/>
    </location>
</feature>
<dbReference type="AlphaFoldDB" id="A5GBN7"/>
<evidence type="ECO:0000256" key="1">
    <source>
        <dbReference type="SAM" id="Phobius"/>
    </source>
</evidence>
<dbReference type="HOGENOM" id="CLU_096101_0_0_7"/>
<feature type="transmembrane region" description="Helical" evidence="1">
    <location>
        <begin position="208"/>
        <end position="227"/>
    </location>
</feature>
<sequence>MSSITVTLIAFACIFGGALLGLLLRAFLPDQHLSEEAKDVVKMAAALIATLAALVLGLLVSSAKSSLDMMNSELTQSSTKIIVLDRVLANYGPETKEVRDQLRGSVATAIGLIWPEEKTRQAHVDNIEVASGIERIQDKLRELLPRNNSQRILQSQALQIAAELAQSRWLLIEQTQSSLPKAFLIVLLFWLTMLFVCFGMLAPRNATVIAVLLVSALSVSGAIFLILEMNTPLTGTIKVSSAPLRKALDHLGK</sequence>
<keyword evidence="3" id="KW-1185">Reference proteome</keyword>
<dbReference type="Pfam" id="PF14023">
    <property type="entry name" value="Bestrophin-like"/>
    <property type="match status" value="1"/>
</dbReference>
<dbReference type="KEGG" id="gur:Gura_0809"/>
<proteinExistence type="predicted"/>
<dbReference type="InterPro" id="IPR025333">
    <property type="entry name" value="DUF4239"/>
</dbReference>
<accession>A5GBN7</accession>
<dbReference type="STRING" id="351605.Gura_0809"/>
<dbReference type="EMBL" id="CP000698">
    <property type="protein sequence ID" value="ABQ25017.1"/>
    <property type="molecule type" value="Genomic_DNA"/>
</dbReference>
<dbReference type="RefSeq" id="WP_011937741.1">
    <property type="nucleotide sequence ID" value="NC_009483.1"/>
</dbReference>